<keyword evidence="5 6" id="KW-0472">Membrane</keyword>
<feature type="transmembrane region" description="Helical" evidence="6">
    <location>
        <begin position="290"/>
        <end position="309"/>
    </location>
</feature>
<evidence type="ECO:0000256" key="6">
    <source>
        <dbReference type="SAM" id="Phobius"/>
    </source>
</evidence>
<dbReference type="EMBL" id="LWQS01000043">
    <property type="protein sequence ID" value="OAN46560.1"/>
    <property type="molecule type" value="Genomic_DNA"/>
</dbReference>
<feature type="transmembrane region" description="Helical" evidence="6">
    <location>
        <begin position="12"/>
        <end position="32"/>
    </location>
</feature>
<keyword evidence="3 6" id="KW-0812">Transmembrane</keyword>
<reference evidence="7 8" key="1">
    <citation type="submission" date="2016-04" db="EMBL/GenBank/DDBJ databases">
        <title>Chloroflexus islandicus sp. nov., a thermophilic filamentous anoxygenic phototrophic bacterium from geyser Strokkur (Iceland).</title>
        <authorList>
            <person name="Gaisin V.A."/>
            <person name="Kalashnikov A.M."/>
            <person name="Sukhacheva M.V."/>
            <person name="Grouzdev D.S."/>
            <person name="Ivanov T.M."/>
            <person name="Kuznetsov B."/>
            <person name="Gorlenko V.M."/>
        </authorList>
    </citation>
    <scope>NUCLEOTIDE SEQUENCE [LARGE SCALE GENOMIC DNA]</scope>
    <source>
        <strain evidence="8">isl-2</strain>
    </source>
</reference>
<dbReference type="PANTHER" id="PTHR32196">
    <property type="entry name" value="ABC TRANSPORTER PERMEASE PROTEIN YPHD-RELATED-RELATED"/>
    <property type="match status" value="1"/>
</dbReference>
<dbReference type="GO" id="GO:0022857">
    <property type="term" value="F:transmembrane transporter activity"/>
    <property type="evidence" value="ECO:0007669"/>
    <property type="project" value="InterPro"/>
</dbReference>
<feature type="transmembrane region" description="Helical" evidence="6">
    <location>
        <begin position="207"/>
        <end position="229"/>
    </location>
</feature>
<evidence type="ECO:0000313" key="8">
    <source>
        <dbReference type="Proteomes" id="UP000078287"/>
    </source>
</evidence>
<feature type="transmembrane region" description="Helical" evidence="6">
    <location>
        <begin position="65"/>
        <end position="85"/>
    </location>
</feature>
<evidence type="ECO:0000256" key="2">
    <source>
        <dbReference type="ARBA" id="ARBA00022475"/>
    </source>
</evidence>
<dbReference type="AlphaFoldDB" id="A0A178MCN1"/>
<dbReference type="InterPro" id="IPR001851">
    <property type="entry name" value="ABC_transp_permease"/>
</dbReference>
<evidence type="ECO:0000256" key="5">
    <source>
        <dbReference type="ARBA" id="ARBA00023136"/>
    </source>
</evidence>
<evidence type="ECO:0000313" key="7">
    <source>
        <dbReference type="EMBL" id="OAN46560.1"/>
    </source>
</evidence>
<keyword evidence="4 6" id="KW-1133">Transmembrane helix</keyword>
<comment type="subcellular location">
    <subcellularLocation>
        <location evidence="1">Cell membrane</location>
        <topology evidence="1">Multi-pass membrane protein</topology>
    </subcellularLocation>
</comment>
<accession>A0A178MCN1</accession>
<dbReference type="STRING" id="1707952.A6A03_12050"/>
<dbReference type="Proteomes" id="UP000078287">
    <property type="component" value="Unassembled WGS sequence"/>
</dbReference>
<keyword evidence="8" id="KW-1185">Reference proteome</keyword>
<gene>
    <name evidence="7" type="ORF">A6A03_12050</name>
</gene>
<feature type="transmembrane region" description="Helical" evidence="6">
    <location>
        <begin position="155"/>
        <end position="176"/>
    </location>
</feature>
<protein>
    <submittedName>
        <fullName evidence="7">Ribose ABC transporter permease</fullName>
    </submittedName>
</protein>
<feature type="transmembrane region" description="Helical" evidence="6">
    <location>
        <begin position="91"/>
        <end position="110"/>
    </location>
</feature>
<evidence type="ECO:0000256" key="1">
    <source>
        <dbReference type="ARBA" id="ARBA00004651"/>
    </source>
</evidence>
<organism evidence="7 8">
    <name type="scientific">Chloroflexus islandicus</name>
    <dbReference type="NCBI Taxonomy" id="1707952"/>
    <lineage>
        <taxon>Bacteria</taxon>
        <taxon>Bacillati</taxon>
        <taxon>Chloroflexota</taxon>
        <taxon>Chloroflexia</taxon>
        <taxon>Chloroflexales</taxon>
        <taxon>Chloroflexineae</taxon>
        <taxon>Chloroflexaceae</taxon>
        <taxon>Chloroflexus</taxon>
    </lineage>
</organism>
<sequence>MHIKTLSLNQIGTYLILLVILATFALFSPQFFTVNNLLTLALQTSLVALVAIGMTFTIITGGIDLSVGSTAALAGAIAAGIAVQLGTYPGLLAGIATGLAIGALNGALIVWGRLPPFVATLASMATARGLTLVYTQGRPIAGLDQAFTFWGSESWLGVPMPVWILLITAVIAHLILRQTRLGLHLYAIGGGEETARLAGVNVGRIKFSAYLISGLCAALSGIILTARLWSAQPNTGIGLELDAIAAAVLGGSSLAGGAGGIPGTIAGSFIIGMLANGLNLLGVPSYHQQVIKGAIFVIAVVLTGGVGIANKKRA</sequence>
<evidence type="ECO:0000256" key="4">
    <source>
        <dbReference type="ARBA" id="ARBA00022989"/>
    </source>
</evidence>
<name>A0A178MCN1_9CHLR</name>
<dbReference type="Pfam" id="PF02653">
    <property type="entry name" value="BPD_transp_2"/>
    <property type="match status" value="1"/>
</dbReference>
<comment type="caution">
    <text evidence="7">The sequence shown here is derived from an EMBL/GenBank/DDBJ whole genome shotgun (WGS) entry which is preliminary data.</text>
</comment>
<keyword evidence="2" id="KW-1003">Cell membrane</keyword>
<feature type="transmembrane region" description="Helical" evidence="6">
    <location>
        <begin position="38"/>
        <end position="58"/>
    </location>
</feature>
<dbReference type="PANTHER" id="PTHR32196:SF72">
    <property type="entry name" value="RIBOSE IMPORT PERMEASE PROTEIN RBSC"/>
    <property type="match status" value="1"/>
</dbReference>
<dbReference type="CDD" id="cd06579">
    <property type="entry name" value="TM_PBP1_transp_AraH_like"/>
    <property type="match status" value="1"/>
</dbReference>
<evidence type="ECO:0000256" key="3">
    <source>
        <dbReference type="ARBA" id="ARBA00022692"/>
    </source>
</evidence>
<proteinExistence type="predicted"/>
<dbReference type="GO" id="GO:0005886">
    <property type="term" value="C:plasma membrane"/>
    <property type="evidence" value="ECO:0007669"/>
    <property type="project" value="UniProtKB-SubCell"/>
</dbReference>